<comment type="caution">
    <text evidence="2">The sequence shown here is derived from an EMBL/GenBank/DDBJ whole genome shotgun (WGS) entry which is preliminary data.</text>
</comment>
<name>A0ABS5DGB0_9PSEU</name>
<organism evidence="2 3">
    <name type="scientific">Saccharopolyspora endophytica</name>
    <dbReference type="NCBI Taxonomy" id="543886"/>
    <lineage>
        <taxon>Bacteria</taxon>
        <taxon>Bacillati</taxon>
        <taxon>Actinomycetota</taxon>
        <taxon>Actinomycetes</taxon>
        <taxon>Pseudonocardiales</taxon>
        <taxon>Pseudonocardiaceae</taxon>
        <taxon>Saccharopolyspora</taxon>
    </lineage>
</organism>
<accession>A0ABS5DGB0</accession>
<evidence type="ECO:0000313" key="3">
    <source>
        <dbReference type="Proteomes" id="UP000674084"/>
    </source>
</evidence>
<evidence type="ECO:0008006" key="4">
    <source>
        <dbReference type="Google" id="ProtNLM"/>
    </source>
</evidence>
<gene>
    <name evidence="2" type="ORF">KBO27_14990</name>
</gene>
<protein>
    <recommendedName>
        <fullName evidence="4">Secreted protein</fullName>
    </recommendedName>
</protein>
<sequence length="85" mass="8662">MTEKSSRSSLVMSISTHAMVLTAASRSGAGGSSREVQGQREQHHALDAPIAGATALVGETSSPRSTRRNADAGVIIDRAAATALS</sequence>
<evidence type="ECO:0000256" key="1">
    <source>
        <dbReference type="SAM" id="MobiDB-lite"/>
    </source>
</evidence>
<dbReference type="RefSeq" id="WP_210970597.1">
    <property type="nucleotide sequence ID" value="NZ_JAGPXE010000005.1"/>
</dbReference>
<feature type="compositionally biased region" description="Basic and acidic residues" evidence="1">
    <location>
        <begin position="37"/>
        <end position="46"/>
    </location>
</feature>
<evidence type="ECO:0000313" key="2">
    <source>
        <dbReference type="EMBL" id="MBQ0925260.1"/>
    </source>
</evidence>
<proteinExistence type="predicted"/>
<feature type="region of interest" description="Disordered" evidence="1">
    <location>
        <begin position="23"/>
        <end position="70"/>
    </location>
</feature>
<dbReference type="EMBL" id="JAGPXE010000005">
    <property type="protein sequence ID" value="MBQ0925260.1"/>
    <property type="molecule type" value="Genomic_DNA"/>
</dbReference>
<reference evidence="2 3" key="1">
    <citation type="submission" date="2021-04" db="EMBL/GenBank/DDBJ databases">
        <title>Whole-genome sequencing of Saccharopolyspora endophytica KCTC 19397.</title>
        <authorList>
            <person name="Ay H."/>
            <person name="Saygin H."/>
            <person name="Sahin N."/>
        </authorList>
    </citation>
    <scope>NUCLEOTIDE SEQUENCE [LARGE SCALE GENOMIC DNA]</scope>
    <source>
        <strain evidence="2 3">KCTC 19397</strain>
    </source>
</reference>
<keyword evidence="3" id="KW-1185">Reference proteome</keyword>
<dbReference type="Proteomes" id="UP000674084">
    <property type="component" value="Unassembled WGS sequence"/>
</dbReference>